<protein>
    <submittedName>
        <fullName evidence="3">Tyrosine-tRNA ligase</fullName>
    </submittedName>
</protein>
<gene>
    <name evidence="3" type="ORF">UT93_C0005G0021</name>
</gene>
<name>A0A0G0RTX6_9BACT</name>
<dbReference type="EMBL" id="LBYR01000005">
    <property type="protein sequence ID" value="KKR56104.1"/>
    <property type="molecule type" value="Genomic_DNA"/>
</dbReference>
<feature type="non-terminal residue" evidence="3">
    <location>
        <position position="1"/>
    </location>
</feature>
<accession>A0A0G0RTX6</accession>
<proteinExistence type="predicted"/>
<keyword evidence="3" id="KW-0436">Ligase</keyword>
<dbReference type="InterPro" id="IPR002942">
    <property type="entry name" value="S4_RNA-bd"/>
</dbReference>
<dbReference type="SUPFAM" id="SSF55174">
    <property type="entry name" value="Alpha-L RNA-binding motif"/>
    <property type="match status" value="1"/>
</dbReference>
<sequence length="119" mass="13209">IKEVEKRLKDGENPLNLKKELGVALVTEFHSKEAAEKAEKNFKETFQEKRPTFDIKVASGDSLAVTIAPFTSLESISEAKRLIKQNAVDVDGKMVDNPSYIVKSGDEIKVGSRTFLKAK</sequence>
<dbReference type="Gene3D" id="1.10.240.10">
    <property type="entry name" value="Tyrosyl-Transfer RNA Synthetase"/>
    <property type="match status" value="1"/>
</dbReference>
<dbReference type="GO" id="GO:0016874">
    <property type="term" value="F:ligase activity"/>
    <property type="evidence" value="ECO:0007669"/>
    <property type="project" value="UniProtKB-KW"/>
</dbReference>
<keyword evidence="1" id="KW-0694">RNA-binding</keyword>
<evidence type="ECO:0000313" key="4">
    <source>
        <dbReference type="Proteomes" id="UP000034627"/>
    </source>
</evidence>
<comment type="caution">
    <text evidence="3">The sequence shown here is derived from an EMBL/GenBank/DDBJ whole genome shotgun (WGS) entry which is preliminary data.</text>
</comment>
<reference evidence="3 4" key="1">
    <citation type="journal article" date="2015" name="Nature">
        <title>rRNA introns, odd ribosomes, and small enigmatic genomes across a large radiation of phyla.</title>
        <authorList>
            <person name="Brown C.T."/>
            <person name="Hug L.A."/>
            <person name="Thomas B.C."/>
            <person name="Sharon I."/>
            <person name="Castelle C.J."/>
            <person name="Singh A."/>
            <person name="Wilkins M.J."/>
            <person name="Williams K.H."/>
            <person name="Banfield J.F."/>
        </authorList>
    </citation>
    <scope>NUCLEOTIDE SEQUENCE [LARGE SCALE GENOMIC DNA]</scope>
</reference>
<evidence type="ECO:0000259" key="2">
    <source>
        <dbReference type="SMART" id="SM00363"/>
    </source>
</evidence>
<organism evidence="3 4">
    <name type="scientific">Candidatus Woesebacteria bacterium GW2011_GWF1_40_24</name>
    <dbReference type="NCBI Taxonomy" id="1618601"/>
    <lineage>
        <taxon>Bacteria</taxon>
        <taxon>Candidatus Woeseibacteriota</taxon>
    </lineage>
</organism>
<feature type="domain" description="RNA-binding S4" evidence="2">
    <location>
        <begin position="63"/>
        <end position="119"/>
    </location>
</feature>
<dbReference type="SMART" id="SM00363">
    <property type="entry name" value="S4"/>
    <property type="match status" value="1"/>
</dbReference>
<evidence type="ECO:0000256" key="1">
    <source>
        <dbReference type="PROSITE-ProRule" id="PRU00182"/>
    </source>
</evidence>
<dbReference type="Pfam" id="PF01479">
    <property type="entry name" value="S4"/>
    <property type="match status" value="1"/>
</dbReference>
<dbReference type="Proteomes" id="UP000034627">
    <property type="component" value="Unassembled WGS sequence"/>
</dbReference>
<dbReference type="CDD" id="cd00165">
    <property type="entry name" value="S4"/>
    <property type="match status" value="1"/>
</dbReference>
<dbReference type="PROSITE" id="PS50889">
    <property type="entry name" value="S4"/>
    <property type="match status" value="1"/>
</dbReference>
<evidence type="ECO:0000313" key="3">
    <source>
        <dbReference type="EMBL" id="KKR56104.1"/>
    </source>
</evidence>
<dbReference type="AlphaFoldDB" id="A0A0G0RTX6"/>
<dbReference type="GO" id="GO:0003723">
    <property type="term" value="F:RNA binding"/>
    <property type="evidence" value="ECO:0007669"/>
    <property type="project" value="UniProtKB-KW"/>
</dbReference>
<dbReference type="Gene3D" id="3.10.290.10">
    <property type="entry name" value="RNA-binding S4 domain"/>
    <property type="match status" value="1"/>
</dbReference>
<dbReference type="InterPro" id="IPR036986">
    <property type="entry name" value="S4_RNA-bd_sf"/>
</dbReference>